<reference evidence="4" key="1">
    <citation type="submission" date="2021-01" db="EMBL/GenBank/DDBJ databases">
        <title>Fulvivirga kasyanovii gen. nov., sp nov., a novel member of the phylum Bacteroidetes isolated from seawater in a mussel farm.</title>
        <authorList>
            <person name="Zhao L.-H."/>
            <person name="Wang Z.-J."/>
        </authorList>
    </citation>
    <scope>NUCLEOTIDE SEQUENCE</scope>
    <source>
        <strain evidence="4">2943</strain>
    </source>
</reference>
<accession>A0A937FAT5</accession>
<dbReference type="PIRSF" id="PIRSF016184">
    <property type="entry name" value="PhzC_PhzF"/>
    <property type="match status" value="1"/>
</dbReference>
<dbReference type="SUPFAM" id="SSF54506">
    <property type="entry name" value="Diaminopimelate epimerase-like"/>
    <property type="match status" value="1"/>
</dbReference>
<dbReference type="Pfam" id="PF02567">
    <property type="entry name" value="PhzC-PhzF"/>
    <property type="match status" value="1"/>
</dbReference>
<dbReference type="PANTHER" id="PTHR13774">
    <property type="entry name" value="PHENAZINE BIOSYNTHESIS PROTEIN"/>
    <property type="match status" value="1"/>
</dbReference>
<dbReference type="AlphaFoldDB" id="A0A937FAT5"/>
<dbReference type="GO" id="GO:0016853">
    <property type="term" value="F:isomerase activity"/>
    <property type="evidence" value="ECO:0007669"/>
    <property type="project" value="UniProtKB-KW"/>
</dbReference>
<dbReference type="Proteomes" id="UP000659388">
    <property type="component" value="Unassembled WGS sequence"/>
</dbReference>
<comment type="similarity">
    <text evidence="1">Belongs to the PhzF family.</text>
</comment>
<dbReference type="EMBL" id="JAESIY010000007">
    <property type="protein sequence ID" value="MBL3657178.1"/>
    <property type="molecule type" value="Genomic_DNA"/>
</dbReference>
<dbReference type="GO" id="GO:0005737">
    <property type="term" value="C:cytoplasm"/>
    <property type="evidence" value="ECO:0007669"/>
    <property type="project" value="TreeGrafter"/>
</dbReference>
<comment type="caution">
    <text evidence="4">The sequence shown here is derived from an EMBL/GenBank/DDBJ whole genome shotgun (WGS) entry which is preliminary data.</text>
</comment>
<proteinExistence type="inferred from homology"/>
<dbReference type="PANTHER" id="PTHR13774:SF17">
    <property type="entry name" value="PHENAZINE BIOSYNTHESIS-LIKE DOMAIN-CONTAINING PROTEIN"/>
    <property type="match status" value="1"/>
</dbReference>
<dbReference type="InterPro" id="IPR003719">
    <property type="entry name" value="Phenazine_PhzF-like"/>
</dbReference>
<protein>
    <submittedName>
        <fullName evidence="4">PhzF family phenazine biosynthesis protein</fullName>
    </submittedName>
</protein>
<keyword evidence="5" id="KW-1185">Reference proteome</keyword>
<evidence type="ECO:0000256" key="1">
    <source>
        <dbReference type="ARBA" id="ARBA00008270"/>
    </source>
</evidence>
<gene>
    <name evidence="4" type="ORF">JL102_13605</name>
</gene>
<feature type="active site" evidence="3">
    <location>
        <position position="46"/>
    </location>
</feature>
<keyword evidence="2" id="KW-0413">Isomerase</keyword>
<dbReference type="NCBIfam" id="TIGR00654">
    <property type="entry name" value="PhzF_family"/>
    <property type="match status" value="1"/>
</dbReference>
<evidence type="ECO:0000313" key="5">
    <source>
        <dbReference type="Proteomes" id="UP000659388"/>
    </source>
</evidence>
<evidence type="ECO:0000313" key="4">
    <source>
        <dbReference type="EMBL" id="MBL3657178.1"/>
    </source>
</evidence>
<sequence length="262" mass="29700">MKLPLYQIDAFTDKIFGGNPACVVPLKNWLPDEVLLKIAKENAVAETAFFVNKGDRIHLRWFTPEIEMDLCGHATLATAHSLKSILEYPNDKIIFETLSGELIVSVKNDLYSLDFPSRMPVLTELPKIIQKSLNLQPKETLKSRDYVLVYDTEEEIRNIKINRQIFDQINLDPGGVVVTAKGQNCDFVSRYFTPQSTILEDPVTGSSHCSLIPFWSSRLKKEKLNALQISDRVGILECENKKDRVIISGKAKTYSVGNLWIE</sequence>
<name>A0A937FAT5_9BACT</name>
<dbReference type="RefSeq" id="WP_202244970.1">
    <property type="nucleotide sequence ID" value="NZ_JAESIY010000007.1"/>
</dbReference>
<evidence type="ECO:0000256" key="3">
    <source>
        <dbReference type="PIRSR" id="PIRSR016184-1"/>
    </source>
</evidence>
<dbReference type="Gene3D" id="3.10.310.10">
    <property type="entry name" value="Diaminopimelate Epimerase, Chain A, domain 1"/>
    <property type="match status" value="2"/>
</dbReference>
<organism evidence="4 5">
    <name type="scientific">Fulvivirga sediminis</name>
    <dbReference type="NCBI Taxonomy" id="2803949"/>
    <lineage>
        <taxon>Bacteria</taxon>
        <taxon>Pseudomonadati</taxon>
        <taxon>Bacteroidota</taxon>
        <taxon>Cytophagia</taxon>
        <taxon>Cytophagales</taxon>
        <taxon>Fulvivirgaceae</taxon>
        <taxon>Fulvivirga</taxon>
    </lineage>
</organism>
<evidence type="ECO:0000256" key="2">
    <source>
        <dbReference type="ARBA" id="ARBA00023235"/>
    </source>
</evidence>